<keyword evidence="1" id="KW-0812">Transmembrane</keyword>
<dbReference type="Proteomes" id="UP000030437">
    <property type="component" value="Unassembled WGS sequence"/>
</dbReference>
<comment type="caution">
    <text evidence="2">The sequence shown here is derived from an EMBL/GenBank/DDBJ whole genome shotgun (WGS) entry which is preliminary data.</text>
</comment>
<sequence>MKVLKAGSWVHNIIGILLIIVSILQAVTNWDESMLKSIFYILFAAAIAVLLVFLTKKRREIKQEGN</sequence>
<evidence type="ECO:0000256" key="1">
    <source>
        <dbReference type="SAM" id="Phobius"/>
    </source>
</evidence>
<gene>
    <name evidence="2" type="ORF">CD32_21850</name>
</gene>
<keyword evidence="1" id="KW-0472">Membrane</keyword>
<feature type="transmembrane region" description="Helical" evidence="1">
    <location>
        <begin position="34"/>
        <end position="54"/>
    </location>
</feature>
<feature type="transmembrane region" description="Helical" evidence="1">
    <location>
        <begin position="9"/>
        <end position="28"/>
    </location>
</feature>
<evidence type="ECO:0000313" key="3">
    <source>
        <dbReference type="Proteomes" id="UP000030437"/>
    </source>
</evidence>
<organism evidence="2 3">
    <name type="scientific">Lysinibacillus odysseyi 34hs-1 = NBRC 100172</name>
    <dbReference type="NCBI Taxonomy" id="1220589"/>
    <lineage>
        <taxon>Bacteria</taxon>
        <taxon>Bacillati</taxon>
        <taxon>Bacillota</taxon>
        <taxon>Bacilli</taxon>
        <taxon>Bacillales</taxon>
        <taxon>Bacillaceae</taxon>
        <taxon>Lysinibacillus</taxon>
    </lineage>
</organism>
<dbReference type="STRING" id="1220589.CD32_21850"/>
<dbReference type="RefSeq" id="WP_036159031.1">
    <property type="nucleotide sequence ID" value="NZ_AVCX01000001.1"/>
</dbReference>
<keyword evidence="1" id="KW-1133">Transmembrane helix</keyword>
<dbReference type="EMBL" id="JPVP01000060">
    <property type="protein sequence ID" value="KGR81950.1"/>
    <property type="molecule type" value="Genomic_DNA"/>
</dbReference>
<proteinExistence type="predicted"/>
<reference evidence="2 3" key="1">
    <citation type="submission" date="2014-02" db="EMBL/GenBank/DDBJ databases">
        <title>Draft genome sequence of Lysinibacillus odysseyi NBRC 100172.</title>
        <authorList>
            <person name="Zhang F."/>
            <person name="Wang G."/>
            <person name="Zhang L."/>
        </authorList>
    </citation>
    <scope>NUCLEOTIDE SEQUENCE [LARGE SCALE GENOMIC DNA]</scope>
    <source>
        <strain evidence="2 3">NBRC 100172</strain>
    </source>
</reference>
<dbReference type="AlphaFoldDB" id="A0A0A3IEP4"/>
<keyword evidence="3" id="KW-1185">Reference proteome</keyword>
<evidence type="ECO:0000313" key="2">
    <source>
        <dbReference type="EMBL" id="KGR81950.1"/>
    </source>
</evidence>
<accession>A0A0A3IEP4</accession>
<name>A0A0A3IEP4_9BACI</name>
<protein>
    <submittedName>
        <fullName evidence="2">Uncharacterized protein</fullName>
    </submittedName>
</protein>